<dbReference type="Proteomes" id="UP000279089">
    <property type="component" value="Unassembled WGS sequence"/>
</dbReference>
<reference evidence="3" key="1">
    <citation type="submission" date="2018-11" db="EMBL/GenBank/DDBJ databases">
        <title>Chitinophaga lutea sp.nov., isolate from arsenic contaminated soil.</title>
        <authorList>
            <person name="Zong Y."/>
        </authorList>
    </citation>
    <scope>NUCLEOTIDE SEQUENCE [LARGE SCALE GENOMIC DNA]</scope>
    <source>
        <strain evidence="3">YLT18</strain>
    </source>
</reference>
<proteinExistence type="predicted"/>
<dbReference type="InterPro" id="IPR000594">
    <property type="entry name" value="ThiF_NAD_FAD-bd"/>
</dbReference>
<dbReference type="CDD" id="cd01483">
    <property type="entry name" value="E1_enzyme_family"/>
    <property type="match status" value="1"/>
</dbReference>
<sequence length="367" mass="41420">MTIQERIQQSRHERLTYSPVFFEPARKEEKDALLGLLRENPQISVFDELHSQMRELIKISHPTRSLTAAETEAAIARHLDGVQPEDYGVWVYFPWSGKVVHLLGREEFIALRTSRNMHKITAEERDLLAEKKIGIIGLSVGQTIALTLAMERVCGELRLADFDAVELTNMNRLRTDVSSLGMPKVIVAAREIAEMDPYLSVKCFTDGATENNLDSFLTEGGKLDILVEECDGIDVKILSRQKAKALQIPVVMDTNDRGMLDIERYDLDPDYPMLHGLIPQIDDLSTLRHLTNEEKVPILGPMAGFADMSQRMKYSVGQIGKTITTWPQLASSVMLGGAMVTDTCRRILLDQLRVSGRYYVDFDQLIQ</sequence>
<dbReference type="OrthoDB" id="5149792at2"/>
<keyword evidence="3" id="KW-1185">Reference proteome</keyword>
<organism evidence="2 3">
    <name type="scientific">Chitinophaga barathri</name>
    <dbReference type="NCBI Taxonomy" id="1647451"/>
    <lineage>
        <taxon>Bacteria</taxon>
        <taxon>Pseudomonadati</taxon>
        <taxon>Bacteroidota</taxon>
        <taxon>Chitinophagia</taxon>
        <taxon>Chitinophagales</taxon>
        <taxon>Chitinophagaceae</taxon>
        <taxon>Chitinophaga</taxon>
    </lineage>
</organism>
<dbReference type="PANTHER" id="PTHR43267:SF3">
    <property type="entry name" value="THIF PROTEIN"/>
    <property type="match status" value="1"/>
</dbReference>
<protein>
    <recommendedName>
        <fullName evidence="1">THIF-type NAD/FAD binding fold domain-containing protein</fullName>
    </recommendedName>
</protein>
<dbReference type="Pfam" id="PF00899">
    <property type="entry name" value="ThiF"/>
    <property type="match status" value="1"/>
</dbReference>
<dbReference type="InterPro" id="IPR035985">
    <property type="entry name" value="Ubiquitin-activating_enz"/>
</dbReference>
<evidence type="ECO:0000313" key="3">
    <source>
        <dbReference type="Proteomes" id="UP000279089"/>
    </source>
</evidence>
<dbReference type="Gene3D" id="3.40.50.720">
    <property type="entry name" value="NAD(P)-binding Rossmann-like Domain"/>
    <property type="match status" value="1"/>
</dbReference>
<evidence type="ECO:0000259" key="1">
    <source>
        <dbReference type="Pfam" id="PF00899"/>
    </source>
</evidence>
<dbReference type="InterPro" id="IPR045886">
    <property type="entry name" value="ThiF/MoeB/HesA"/>
</dbReference>
<dbReference type="AlphaFoldDB" id="A0A3N4MTA4"/>
<gene>
    <name evidence="2" type="ORF">EG028_23350</name>
</gene>
<dbReference type="GO" id="GO:0061504">
    <property type="term" value="P:cyclic threonylcarbamoyladenosine biosynthetic process"/>
    <property type="evidence" value="ECO:0007669"/>
    <property type="project" value="TreeGrafter"/>
</dbReference>
<comment type="caution">
    <text evidence="2">The sequence shown here is derived from an EMBL/GenBank/DDBJ whole genome shotgun (WGS) entry which is preliminary data.</text>
</comment>
<dbReference type="SUPFAM" id="SSF69572">
    <property type="entry name" value="Activating enzymes of the ubiquitin-like proteins"/>
    <property type="match status" value="1"/>
</dbReference>
<dbReference type="GO" id="GO:0008641">
    <property type="term" value="F:ubiquitin-like modifier activating enzyme activity"/>
    <property type="evidence" value="ECO:0007669"/>
    <property type="project" value="InterPro"/>
</dbReference>
<dbReference type="GO" id="GO:0061503">
    <property type="term" value="F:tRNA threonylcarbamoyladenosine dehydratase"/>
    <property type="evidence" value="ECO:0007669"/>
    <property type="project" value="TreeGrafter"/>
</dbReference>
<accession>A0A3N4MTA4</accession>
<evidence type="ECO:0000313" key="2">
    <source>
        <dbReference type="EMBL" id="RPD38653.1"/>
    </source>
</evidence>
<dbReference type="EMBL" id="RMBX01000014">
    <property type="protein sequence ID" value="RPD38653.1"/>
    <property type="molecule type" value="Genomic_DNA"/>
</dbReference>
<dbReference type="PANTHER" id="PTHR43267">
    <property type="entry name" value="TRNA THREONYLCARBAMOYLADENOSINE DEHYDRATASE"/>
    <property type="match status" value="1"/>
</dbReference>
<dbReference type="RefSeq" id="WP_120518800.1">
    <property type="nucleotide sequence ID" value="NZ_QXZY01000014.1"/>
</dbReference>
<feature type="domain" description="THIF-type NAD/FAD binding fold" evidence="1">
    <location>
        <begin position="114"/>
        <end position="251"/>
    </location>
</feature>
<name>A0A3N4MTA4_9BACT</name>